<dbReference type="PROSITE" id="PS50887">
    <property type="entry name" value="GGDEF"/>
    <property type="match status" value="1"/>
</dbReference>
<dbReference type="RefSeq" id="WP_189415151.1">
    <property type="nucleotide sequence ID" value="NZ_BMYZ01000001.1"/>
</dbReference>
<dbReference type="Gene3D" id="3.30.450.20">
    <property type="entry name" value="PAS domain"/>
    <property type="match status" value="1"/>
</dbReference>
<feature type="domain" description="GGDEF" evidence="4">
    <location>
        <begin position="452"/>
        <end position="583"/>
    </location>
</feature>
<comment type="caution">
    <text evidence="5">The sequence shown here is derived from an EMBL/GenBank/DDBJ whole genome shotgun (WGS) entry which is preliminary data.</text>
</comment>
<keyword evidence="3" id="KW-0812">Transmembrane</keyword>
<dbReference type="SUPFAM" id="SSF55073">
    <property type="entry name" value="Nucleotide cyclase"/>
    <property type="match status" value="1"/>
</dbReference>
<protein>
    <recommendedName>
        <fullName evidence="1">diguanylate cyclase</fullName>
        <ecNumber evidence="1">2.7.7.65</ecNumber>
    </recommendedName>
</protein>
<keyword evidence="3" id="KW-1133">Transmembrane helix</keyword>
<evidence type="ECO:0000313" key="6">
    <source>
        <dbReference type="Proteomes" id="UP000619761"/>
    </source>
</evidence>
<reference evidence="6" key="1">
    <citation type="journal article" date="2019" name="Int. J. Syst. Evol. Microbiol.">
        <title>The Global Catalogue of Microorganisms (GCM) 10K type strain sequencing project: providing services to taxonomists for standard genome sequencing and annotation.</title>
        <authorList>
            <consortium name="The Broad Institute Genomics Platform"/>
            <consortium name="The Broad Institute Genome Sequencing Center for Infectious Disease"/>
            <person name="Wu L."/>
            <person name="Ma J."/>
        </authorList>
    </citation>
    <scope>NUCLEOTIDE SEQUENCE [LARGE SCALE GENOMIC DNA]</scope>
    <source>
        <strain evidence="6">KCTC 32239</strain>
    </source>
</reference>
<dbReference type="InterPro" id="IPR000160">
    <property type="entry name" value="GGDEF_dom"/>
</dbReference>
<dbReference type="SMART" id="SM00267">
    <property type="entry name" value="GGDEF"/>
    <property type="match status" value="1"/>
</dbReference>
<sequence length="583" mass="65337">MVSDPENKAPGSGKSAISGNTALVRLESMSALSQSDSVNPPKLRFFRALQLFAIMFALVWLVSALLVSHYLIQEQLKESLNSSSNYVEGEVGHLLDALSQNLYRAEQLSKTLSFDQSVIKLAEFTNRHSNEYKDLPDKERYEAILKLLGANTVNLLFEQLAHSVDLYQVLLLDSAGYCVGSSRFTQANGCIGVNYRARDYYLKARDEGSGRQFAIGRVLPVPSFFFSTAIKKDNEFLGAVVVRQEIKQILGFLNHQKSLTFITGSDGVILSSSQPELVYSYVGSEFFPSLDLTQYQSIYHRDKMENLNLDQVVLPFGDFPFIKFQGKTYMLGHVKVEGGDFHIFILDNVEPAIASYYNSWKLAGIIVVLGLLLILMIERNLNHNQHRIAHLNALSEANKNLALLTDELYELSVTDALTGISNRRFFRARLQDEISRAQRRNNSLSVNNVELVRLSLLIIDIDEFKRINDKYGHPVGDQAIITMAKICADAVRQYDCVGRIGGEEFAVLLTDADKVQACEVAERIRSQCENQLIQFENFNFFQTCSIGIATLNAGDTADSLLSRADKALYEAKHAGRNRFICAD</sequence>
<dbReference type="InterPro" id="IPR043128">
    <property type="entry name" value="Rev_trsase/Diguanyl_cyclase"/>
</dbReference>
<dbReference type="InterPro" id="IPR050469">
    <property type="entry name" value="Diguanylate_Cyclase"/>
</dbReference>
<dbReference type="Proteomes" id="UP000619761">
    <property type="component" value="Unassembled WGS sequence"/>
</dbReference>
<gene>
    <name evidence="5" type="ORF">GCM10011613_01630</name>
</gene>
<dbReference type="Pfam" id="PF00990">
    <property type="entry name" value="GGDEF"/>
    <property type="match status" value="1"/>
</dbReference>
<feature type="transmembrane region" description="Helical" evidence="3">
    <location>
        <begin position="51"/>
        <end position="72"/>
    </location>
</feature>
<evidence type="ECO:0000259" key="4">
    <source>
        <dbReference type="PROSITE" id="PS50887"/>
    </source>
</evidence>
<dbReference type="CDD" id="cd01949">
    <property type="entry name" value="GGDEF"/>
    <property type="match status" value="1"/>
</dbReference>
<evidence type="ECO:0000256" key="3">
    <source>
        <dbReference type="SAM" id="Phobius"/>
    </source>
</evidence>
<evidence type="ECO:0000313" key="5">
    <source>
        <dbReference type="EMBL" id="GGY61856.1"/>
    </source>
</evidence>
<dbReference type="NCBIfam" id="TIGR00254">
    <property type="entry name" value="GGDEF"/>
    <property type="match status" value="1"/>
</dbReference>
<evidence type="ECO:0000256" key="2">
    <source>
        <dbReference type="ARBA" id="ARBA00034247"/>
    </source>
</evidence>
<keyword evidence="3" id="KW-0472">Membrane</keyword>
<evidence type="ECO:0000256" key="1">
    <source>
        <dbReference type="ARBA" id="ARBA00012528"/>
    </source>
</evidence>
<organism evidence="5 6">
    <name type="scientific">Cellvibrio zantedeschiae</name>
    <dbReference type="NCBI Taxonomy" id="1237077"/>
    <lineage>
        <taxon>Bacteria</taxon>
        <taxon>Pseudomonadati</taxon>
        <taxon>Pseudomonadota</taxon>
        <taxon>Gammaproteobacteria</taxon>
        <taxon>Cellvibrionales</taxon>
        <taxon>Cellvibrionaceae</taxon>
        <taxon>Cellvibrio</taxon>
    </lineage>
</organism>
<dbReference type="PANTHER" id="PTHR45138:SF9">
    <property type="entry name" value="DIGUANYLATE CYCLASE DGCM-RELATED"/>
    <property type="match status" value="1"/>
</dbReference>
<dbReference type="PANTHER" id="PTHR45138">
    <property type="entry name" value="REGULATORY COMPONENTS OF SENSORY TRANSDUCTION SYSTEM"/>
    <property type="match status" value="1"/>
</dbReference>
<comment type="catalytic activity">
    <reaction evidence="2">
        <text>2 GTP = 3',3'-c-di-GMP + 2 diphosphate</text>
        <dbReference type="Rhea" id="RHEA:24898"/>
        <dbReference type="ChEBI" id="CHEBI:33019"/>
        <dbReference type="ChEBI" id="CHEBI:37565"/>
        <dbReference type="ChEBI" id="CHEBI:58805"/>
        <dbReference type="EC" id="2.7.7.65"/>
    </reaction>
</comment>
<dbReference type="InterPro" id="IPR029787">
    <property type="entry name" value="Nucleotide_cyclase"/>
</dbReference>
<name>A0ABQ3ARL3_9GAMM</name>
<proteinExistence type="predicted"/>
<dbReference type="EC" id="2.7.7.65" evidence="1"/>
<keyword evidence="6" id="KW-1185">Reference proteome</keyword>
<dbReference type="EMBL" id="BMYZ01000001">
    <property type="protein sequence ID" value="GGY61856.1"/>
    <property type="molecule type" value="Genomic_DNA"/>
</dbReference>
<dbReference type="Gene3D" id="3.30.70.270">
    <property type="match status" value="1"/>
</dbReference>
<accession>A0ABQ3ARL3</accession>